<reference evidence="2 3" key="1">
    <citation type="submission" date="2021-01" db="EMBL/GenBank/DDBJ databases">
        <title>WGS of actinomycetes isolated from Thailand.</title>
        <authorList>
            <person name="Thawai C."/>
        </authorList>
    </citation>
    <scope>NUCLEOTIDE SEQUENCE [LARGE SCALE GENOMIC DNA]</scope>
    <source>
        <strain evidence="2 3">LPG 2</strain>
    </source>
</reference>
<dbReference type="RefSeq" id="WP_201944371.1">
    <property type="nucleotide sequence ID" value="NZ_JAERRJ010000002.1"/>
</dbReference>
<organism evidence="2 3">
    <name type="scientific">Nocardia acididurans</name>
    <dbReference type="NCBI Taxonomy" id="2802282"/>
    <lineage>
        <taxon>Bacteria</taxon>
        <taxon>Bacillati</taxon>
        <taxon>Actinomycetota</taxon>
        <taxon>Actinomycetes</taxon>
        <taxon>Mycobacteriales</taxon>
        <taxon>Nocardiaceae</taxon>
        <taxon>Nocardia</taxon>
    </lineage>
</organism>
<protein>
    <recommendedName>
        <fullName evidence="4">Secreted protein</fullName>
    </recommendedName>
</protein>
<evidence type="ECO:0000313" key="2">
    <source>
        <dbReference type="EMBL" id="MBL1073834.1"/>
    </source>
</evidence>
<evidence type="ECO:0000313" key="3">
    <source>
        <dbReference type="Proteomes" id="UP000602198"/>
    </source>
</evidence>
<dbReference type="EMBL" id="JAERRJ010000002">
    <property type="protein sequence ID" value="MBL1073834.1"/>
    <property type="molecule type" value="Genomic_DNA"/>
</dbReference>
<dbReference type="Proteomes" id="UP000602198">
    <property type="component" value="Unassembled WGS sequence"/>
</dbReference>
<feature type="signal peptide" evidence="1">
    <location>
        <begin position="1"/>
        <end position="30"/>
    </location>
</feature>
<keyword evidence="1" id="KW-0732">Signal</keyword>
<keyword evidence="3" id="KW-1185">Reference proteome</keyword>
<gene>
    <name evidence="2" type="ORF">JK358_05460</name>
</gene>
<evidence type="ECO:0000256" key="1">
    <source>
        <dbReference type="SAM" id="SignalP"/>
    </source>
</evidence>
<sequence length="133" mass="14159">MNTVAREIVWGSILALGVATSVASAPMAVAVTDPVVTNCATYPYEQVVRPDKLLLACGDAGLWVKDIHWTSWGPDTAEGEATQLRKTCQPDCATGGVATGPTHITLRKVVQPGNRFSEAEIIDLNGTPETWPL</sequence>
<feature type="chain" id="PRO_5045048265" description="Secreted protein" evidence="1">
    <location>
        <begin position="31"/>
        <end position="133"/>
    </location>
</feature>
<evidence type="ECO:0008006" key="4">
    <source>
        <dbReference type="Google" id="ProtNLM"/>
    </source>
</evidence>
<name>A0ABS1M0W6_9NOCA</name>
<accession>A0ABS1M0W6</accession>
<proteinExistence type="predicted"/>
<comment type="caution">
    <text evidence="2">The sequence shown here is derived from an EMBL/GenBank/DDBJ whole genome shotgun (WGS) entry which is preliminary data.</text>
</comment>